<dbReference type="PROSITE" id="PS50995">
    <property type="entry name" value="HTH_MARR_2"/>
    <property type="match status" value="1"/>
</dbReference>
<gene>
    <name evidence="2" type="ORF">AACH11_14075</name>
</gene>
<dbReference type="InterPro" id="IPR036388">
    <property type="entry name" value="WH-like_DNA-bd_sf"/>
</dbReference>
<name>A0ABU9BBZ6_9BURK</name>
<organism evidence="2 3">
    <name type="scientific">Pseudaquabacterium rugosum</name>
    <dbReference type="NCBI Taxonomy" id="2984194"/>
    <lineage>
        <taxon>Bacteria</taxon>
        <taxon>Pseudomonadati</taxon>
        <taxon>Pseudomonadota</taxon>
        <taxon>Betaproteobacteria</taxon>
        <taxon>Burkholderiales</taxon>
        <taxon>Sphaerotilaceae</taxon>
        <taxon>Pseudaquabacterium</taxon>
    </lineage>
</organism>
<accession>A0ABU9BBZ6</accession>
<dbReference type="SUPFAM" id="SSF46785">
    <property type="entry name" value="Winged helix' DNA-binding domain"/>
    <property type="match status" value="1"/>
</dbReference>
<dbReference type="PRINTS" id="PR00598">
    <property type="entry name" value="HTHMARR"/>
</dbReference>
<dbReference type="SMART" id="SM00347">
    <property type="entry name" value="HTH_MARR"/>
    <property type="match status" value="1"/>
</dbReference>
<dbReference type="RefSeq" id="WP_341374871.1">
    <property type="nucleotide sequence ID" value="NZ_JBBUTF010000012.1"/>
</dbReference>
<dbReference type="Proteomes" id="UP001368500">
    <property type="component" value="Unassembled WGS sequence"/>
</dbReference>
<dbReference type="PANTHER" id="PTHR33164">
    <property type="entry name" value="TRANSCRIPTIONAL REGULATOR, MARR FAMILY"/>
    <property type="match status" value="1"/>
</dbReference>
<dbReference type="Pfam" id="PF12802">
    <property type="entry name" value="MarR_2"/>
    <property type="match status" value="1"/>
</dbReference>
<dbReference type="InterPro" id="IPR039422">
    <property type="entry name" value="MarR/SlyA-like"/>
</dbReference>
<sequence>MRQHWPEVADTRMALTMSVFRLARLLEDSARRALEPLGLTSTEFELLSILRASPPPHCITPSELRAAVLLSSGGLTKVLKTLEARGLIARPPSAGDGRSRPLQATAAGIRLTEQAMAVVRKAEAVWLGEAGEGETAVLAEGLGRLAARVEGG</sequence>
<evidence type="ECO:0000313" key="3">
    <source>
        <dbReference type="Proteomes" id="UP001368500"/>
    </source>
</evidence>
<evidence type="ECO:0000259" key="1">
    <source>
        <dbReference type="PROSITE" id="PS50995"/>
    </source>
</evidence>
<reference evidence="2 3" key="1">
    <citation type="submission" date="2024-04" db="EMBL/GenBank/DDBJ databases">
        <title>Novel species of the genus Ideonella isolated from streams.</title>
        <authorList>
            <person name="Lu H."/>
        </authorList>
    </citation>
    <scope>NUCLEOTIDE SEQUENCE [LARGE SCALE GENOMIC DNA]</scope>
    <source>
        <strain evidence="2 3">BYS139W</strain>
    </source>
</reference>
<dbReference type="InterPro" id="IPR000835">
    <property type="entry name" value="HTH_MarR-typ"/>
</dbReference>
<dbReference type="InterPro" id="IPR036390">
    <property type="entry name" value="WH_DNA-bd_sf"/>
</dbReference>
<comment type="caution">
    <text evidence="2">The sequence shown here is derived from an EMBL/GenBank/DDBJ whole genome shotgun (WGS) entry which is preliminary data.</text>
</comment>
<evidence type="ECO:0000313" key="2">
    <source>
        <dbReference type="EMBL" id="MEK8027093.1"/>
    </source>
</evidence>
<dbReference type="Gene3D" id="1.10.10.10">
    <property type="entry name" value="Winged helix-like DNA-binding domain superfamily/Winged helix DNA-binding domain"/>
    <property type="match status" value="1"/>
</dbReference>
<keyword evidence="3" id="KW-1185">Reference proteome</keyword>
<dbReference type="EMBL" id="JBBUTF010000012">
    <property type="protein sequence ID" value="MEK8027093.1"/>
    <property type="molecule type" value="Genomic_DNA"/>
</dbReference>
<protein>
    <submittedName>
        <fullName evidence="2">MarR family transcriptional regulator</fullName>
    </submittedName>
</protein>
<dbReference type="PANTHER" id="PTHR33164:SF104">
    <property type="entry name" value="TRANSCRIPTIONAL REGULATORY PROTEIN"/>
    <property type="match status" value="1"/>
</dbReference>
<feature type="domain" description="HTH marR-type" evidence="1">
    <location>
        <begin position="12"/>
        <end position="147"/>
    </location>
</feature>
<proteinExistence type="predicted"/>